<reference evidence="3" key="1">
    <citation type="submission" date="2016-03" db="EMBL/GenBank/DDBJ databases">
        <authorList>
            <person name="Guldener U."/>
        </authorList>
    </citation>
    <scope>NUCLEOTIDE SEQUENCE [LARGE SCALE GENOMIC DNA]</scope>
</reference>
<feature type="transmembrane region" description="Helical" evidence="1">
    <location>
        <begin position="237"/>
        <end position="257"/>
    </location>
</feature>
<evidence type="ECO:0000313" key="2">
    <source>
        <dbReference type="EMBL" id="CZT45225.1"/>
    </source>
</evidence>
<dbReference type="EMBL" id="FJVC01000206">
    <property type="protein sequence ID" value="CZT45225.1"/>
    <property type="molecule type" value="Genomic_DNA"/>
</dbReference>
<organism evidence="2 3">
    <name type="scientific">Rhynchosporium secalis</name>
    <name type="common">Barley scald fungus</name>
    <dbReference type="NCBI Taxonomy" id="38038"/>
    <lineage>
        <taxon>Eukaryota</taxon>
        <taxon>Fungi</taxon>
        <taxon>Dikarya</taxon>
        <taxon>Ascomycota</taxon>
        <taxon>Pezizomycotina</taxon>
        <taxon>Leotiomycetes</taxon>
        <taxon>Helotiales</taxon>
        <taxon>Ploettnerulaceae</taxon>
        <taxon>Rhynchosporium</taxon>
    </lineage>
</organism>
<evidence type="ECO:0000313" key="3">
    <source>
        <dbReference type="Proteomes" id="UP000177625"/>
    </source>
</evidence>
<proteinExistence type="predicted"/>
<dbReference type="PANTHER" id="PTHR39336:SF3">
    <property type="entry name" value="PYRIDOXAMINE PHOSPHATE OXIDASE"/>
    <property type="match status" value="1"/>
</dbReference>
<dbReference type="Proteomes" id="UP000177625">
    <property type="component" value="Unassembled WGS sequence"/>
</dbReference>
<keyword evidence="1" id="KW-0472">Membrane</keyword>
<keyword evidence="3" id="KW-1185">Reference proteome</keyword>
<name>A0A1E1M972_RHYSE</name>
<dbReference type="PANTHER" id="PTHR39336">
    <property type="entry name" value="PYRIDOXAMINE PHOSPHATE OXIDASE FAMILY PROTEIN (AFU_ORTHOLOGUE AFUA_6G11440)"/>
    <property type="match status" value="1"/>
</dbReference>
<protein>
    <recommendedName>
        <fullName evidence="4">Pyridoxamine phosphate oxidase family protein</fullName>
    </recommendedName>
</protein>
<evidence type="ECO:0000256" key="1">
    <source>
        <dbReference type="SAM" id="Phobius"/>
    </source>
</evidence>
<sequence>MGAFYETIPQSLIDWILLQKVFWIASAPLSHSGHINLSPKGGSYFGVLSPSKFWYIDLTGSGIETLSHLHEPGNGRITVLFNAFSGPPRIVRLWGKGEVLEYGTGAFETFVEEREEEGVRMREMCVAGTRAVVVVSVTQVGSSCGFSMPLYEFQGCRSTLNEFFEKRVRSEEEGNRKDGIEKYWAFKNAQSIDGLPGLRRGVENGKREKVTPIKKMVGPYALEVRAKERADHTRTKIAQLVVVLLAFCMGIFAQWAWSWSWGGGI</sequence>
<keyword evidence="1" id="KW-0812">Transmembrane</keyword>
<accession>A0A1E1M972</accession>
<gene>
    <name evidence="2" type="ORF">RSE6_05519</name>
</gene>
<evidence type="ECO:0008006" key="4">
    <source>
        <dbReference type="Google" id="ProtNLM"/>
    </source>
</evidence>
<dbReference type="AlphaFoldDB" id="A0A1E1M972"/>
<keyword evidence="1" id="KW-1133">Transmembrane helix</keyword>